<feature type="compositionally biased region" description="Acidic residues" evidence="1">
    <location>
        <begin position="56"/>
        <end position="71"/>
    </location>
</feature>
<evidence type="ECO:0000256" key="1">
    <source>
        <dbReference type="SAM" id="MobiDB-lite"/>
    </source>
</evidence>
<dbReference type="InterPro" id="IPR029526">
    <property type="entry name" value="PGBD"/>
</dbReference>
<feature type="non-terminal residue" evidence="3">
    <location>
        <position position="1"/>
    </location>
</feature>
<protein>
    <submittedName>
        <fullName evidence="3">Putative transposase</fullName>
    </submittedName>
</protein>
<dbReference type="EMBL" id="GBBI01002118">
    <property type="protein sequence ID" value="JAC16594.1"/>
    <property type="molecule type" value="mRNA"/>
</dbReference>
<evidence type="ECO:0000313" key="3">
    <source>
        <dbReference type="EMBL" id="JAC16594.1"/>
    </source>
</evidence>
<organism evidence="3">
    <name type="scientific">Triatoma infestans</name>
    <name type="common">Assassin bug</name>
    <dbReference type="NCBI Taxonomy" id="30076"/>
    <lineage>
        <taxon>Eukaryota</taxon>
        <taxon>Metazoa</taxon>
        <taxon>Ecdysozoa</taxon>
        <taxon>Arthropoda</taxon>
        <taxon>Hexapoda</taxon>
        <taxon>Insecta</taxon>
        <taxon>Pterygota</taxon>
        <taxon>Neoptera</taxon>
        <taxon>Paraneoptera</taxon>
        <taxon>Hemiptera</taxon>
        <taxon>Heteroptera</taxon>
        <taxon>Panheteroptera</taxon>
        <taxon>Cimicomorpha</taxon>
        <taxon>Reduviidae</taxon>
        <taxon>Triatominae</taxon>
        <taxon>Triatoma</taxon>
    </lineage>
</organism>
<feature type="compositionally biased region" description="Acidic residues" evidence="1">
    <location>
        <begin position="30"/>
        <end position="48"/>
    </location>
</feature>
<dbReference type="PANTHER" id="PTHR46599:SF6">
    <property type="entry name" value="DUAL SPECIFICITY PHOSPHATASE 26"/>
    <property type="match status" value="1"/>
</dbReference>
<reference evidence="3" key="1">
    <citation type="journal article" date="2014" name="PLoS Negl. Trop. Dis.">
        <title>An updated insight into the Sialotranscriptome of Triatoma infestans: developmental stage and geographic variations.</title>
        <authorList>
            <person name="Schwarz A."/>
            <person name="Medrano-Mercado N."/>
            <person name="Schaub G.A."/>
            <person name="Struchiner C.J."/>
            <person name="Bargues M.D."/>
            <person name="Levy M.Z."/>
            <person name="Ribeiro J.M."/>
        </authorList>
    </citation>
    <scope>NUCLEOTIDE SEQUENCE</scope>
    <source>
        <strain evidence="3">Chile</strain>
        <tissue evidence="3">Salivary glands</tissue>
    </source>
</reference>
<dbReference type="AlphaFoldDB" id="A0A023F5Y0"/>
<sequence length="582" mass="67233">ISFYVEKMTSERSFTTLEEILQEFRRQQEEGTDAEDGNDSDDGSEVEDAALPYHQEEEEFSPSESEDEDPSQEIIQGKNGYEWGKKSFKKTTAKTASKNIVKFLPGPNKEGKSTTSEPELFSLLMPDTMLRKIVDYTNQQIEITKAKYTSNQWYVDITNLSELKALIGILFMTGALKNSKVRTVDMWSPVTGAPFFRAVMNHNRFDFLINCLRFDDKRTRLERRSQDKFAAFREIFDIFQQQCKEIYTPSEYLTIDESLLSFRGRCPFKMYLPSKPDKYGLKVISLCDAKTFYFYGGIPYIGKESRDMTVSVPTFYAIKLTEPIHGTNRNITMDNWFSSCEVADKLTEKKLTMVGTLRKNKPQIPNIFINTKKREAPSTEFLYRKEKMLVSYVPKKNKNVVLLSSFHDMGDIDEATKKSNVVQFYNETKGGVDVFDLLCHLKTTARKTRRWPLRYFYFILDAAGINAHIIYKWNGGNKKRTDFLKNLAFSLAQEEMKKRVIKTNLPKELTYSIERILKAFGTEVPKPSTSVEPKSTNKRKRCYVCPRQKDRKGVSVCEVCKNALCSEHKRAICQSCLDNLTD</sequence>
<proteinExistence type="evidence at transcript level"/>
<feature type="domain" description="PiggyBac transposable element-derived protein" evidence="2">
    <location>
        <begin position="119"/>
        <end position="468"/>
    </location>
</feature>
<feature type="region of interest" description="Disordered" evidence="1">
    <location>
        <begin position="22"/>
        <end position="77"/>
    </location>
</feature>
<dbReference type="Pfam" id="PF13843">
    <property type="entry name" value="DDE_Tnp_1_7"/>
    <property type="match status" value="1"/>
</dbReference>
<dbReference type="PANTHER" id="PTHR46599">
    <property type="entry name" value="PIGGYBAC TRANSPOSABLE ELEMENT-DERIVED PROTEIN 4"/>
    <property type="match status" value="1"/>
</dbReference>
<name>A0A023F5Y0_TRIIF</name>
<accession>A0A023F5Y0</accession>
<evidence type="ECO:0000259" key="2">
    <source>
        <dbReference type="Pfam" id="PF13843"/>
    </source>
</evidence>